<dbReference type="RefSeq" id="WP_244720698.1">
    <property type="nucleotide sequence ID" value="NZ_CP095072.1"/>
</dbReference>
<dbReference type="InterPro" id="IPR008949">
    <property type="entry name" value="Isoprenoid_synthase_dom_sf"/>
</dbReference>
<dbReference type="InterPro" id="IPR033965">
    <property type="entry name" value="ComQ"/>
</dbReference>
<dbReference type="SFLD" id="SFLDG01211">
    <property type="entry name" value="Competence_Regulatory_Protein"/>
    <property type="match status" value="1"/>
</dbReference>
<dbReference type="InterPro" id="IPR000092">
    <property type="entry name" value="Polyprenyl_synt"/>
</dbReference>
<reference evidence="2 3" key="1">
    <citation type="submission" date="2022-04" db="EMBL/GenBank/DDBJ databases">
        <title>Gracilibacillus sp. isolated from saltern.</title>
        <authorList>
            <person name="Won M."/>
            <person name="Lee C.-M."/>
            <person name="Woen H.-Y."/>
            <person name="Kwon S.-W."/>
        </authorList>
    </citation>
    <scope>NUCLEOTIDE SEQUENCE [LARGE SCALE GENOMIC DNA]</scope>
    <source>
        <strain evidence="2 3">SSWR10-1</strain>
    </source>
</reference>
<gene>
    <name evidence="2" type="ORF">MUN88_03100</name>
</gene>
<keyword evidence="1" id="KW-0808">Transferase</keyword>
<dbReference type="SUPFAM" id="SSF48576">
    <property type="entry name" value="Terpenoid synthases"/>
    <property type="match status" value="1"/>
</dbReference>
<organism evidence="2 3">
    <name type="scientific">Gracilibacillus caseinilyticus</name>
    <dbReference type="NCBI Taxonomy" id="2932256"/>
    <lineage>
        <taxon>Bacteria</taxon>
        <taxon>Bacillati</taxon>
        <taxon>Bacillota</taxon>
        <taxon>Bacilli</taxon>
        <taxon>Bacillales</taxon>
        <taxon>Bacillaceae</taxon>
        <taxon>Gracilibacillus</taxon>
    </lineage>
</organism>
<sequence length="293" mass="34008">MNTHLDNDDLKEYAISYILYKNQEGFSFSSLTQFHYHMDVDDKSKGIVHASAAIEFLMLALDILDDLQDQDDKEKPWSLVSLSTSMNISTGFLMLSTLVLRQSRFDNEVKMQALQYLDEQVLRAVEGQHKDLQCSCATEEEFVSMMKDKSGSLMACATLIGATLQCTRQHEIIQDYSENFGVAAQLANDIDGLLRLDTKNDLLHKQWTLPIMLLAKESDREADWIRAYYAGKVDKKFMVQREEELFQWIYHSPVVSYVKVLKRLYQRKALERMLDLQVSQDWKDGMQEYLEQI</sequence>
<comment type="similarity">
    <text evidence="1">Belongs to the FPP/GGPP synthase family.</text>
</comment>
<dbReference type="SFLD" id="SFLDS00005">
    <property type="entry name" value="Isoprenoid_Synthase_Type_I"/>
    <property type="match status" value="1"/>
</dbReference>
<dbReference type="EMBL" id="CP095072">
    <property type="protein sequence ID" value="UOQ49128.1"/>
    <property type="molecule type" value="Genomic_DNA"/>
</dbReference>
<protein>
    <submittedName>
        <fullName evidence="2">Polyprenyl synthetase family protein</fullName>
    </submittedName>
</protein>
<accession>A0ABY4EZ37</accession>
<dbReference type="Gene3D" id="1.10.600.10">
    <property type="entry name" value="Farnesyl Diphosphate Synthase"/>
    <property type="match status" value="1"/>
</dbReference>
<dbReference type="Pfam" id="PF00348">
    <property type="entry name" value="polyprenyl_synt"/>
    <property type="match status" value="1"/>
</dbReference>
<evidence type="ECO:0000256" key="1">
    <source>
        <dbReference type="RuleBase" id="RU004466"/>
    </source>
</evidence>
<evidence type="ECO:0000313" key="3">
    <source>
        <dbReference type="Proteomes" id="UP000831782"/>
    </source>
</evidence>
<dbReference type="Proteomes" id="UP000831782">
    <property type="component" value="Chromosome"/>
</dbReference>
<keyword evidence="3" id="KW-1185">Reference proteome</keyword>
<proteinExistence type="inferred from homology"/>
<evidence type="ECO:0000313" key="2">
    <source>
        <dbReference type="EMBL" id="UOQ49128.1"/>
    </source>
</evidence>
<name>A0ABY4EZ37_9BACI</name>